<dbReference type="AlphaFoldDB" id="A0A6C8MZF4"/>
<accession>A0A6C8MZF4</accession>
<organism evidence="1">
    <name type="scientific">Listeria monocytogenes</name>
    <dbReference type="NCBI Taxonomy" id="1639"/>
    <lineage>
        <taxon>Bacteria</taxon>
        <taxon>Bacillati</taxon>
        <taxon>Bacillota</taxon>
        <taxon>Bacilli</taxon>
        <taxon>Bacillales</taxon>
        <taxon>Listeriaceae</taxon>
        <taxon>Listeria</taxon>
    </lineage>
</organism>
<sequence>MLLKIYKVTLQVRGETTKNRLIEYDDIEAASASEAFDQAKRLAQSGGYKNIRRFKEKRLAYITSKVQPERKKWYGRN</sequence>
<dbReference type="RefSeq" id="WP_191905036.1">
    <property type="nucleotide sequence ID" value="NZ_QDCA01000003.1"/>
</dbReference>
<protein>
    <submittedName>
        <fullName evidence="1">Uncharacterized protein</fullName>
    </submittedName>
</protein>
<dbReference type="EMBL" id="QDCA01000003">
    <property type="protein sequence ID" value="KAA9534099.1"/>
    <property type="molecule type" value="Genomic_DNA"/>
</dbReference>
<reference evidence="1" key="1">
    <citation type="submission" date="2018-04" db="EMBL/GenBank/DDBJ databases">
        <title>Genome Analysis of a Prevalent Clone of Listeria monocytogenes Sequence Type 87 in China.</title>
        <authorList>
            <person name="Wang Y."/>
        </authorList>
    </citation>
    <scope>NUCLEOTIDE SEQUENCE</scope>
    <source>
        <strain evidence="1">ICDC_LM0449</strain>
    </source>
</reference>
<gene>
    <name evidence="1" type="ORF">DCK33_08130</name>
</gene>
<proteinExistence type="predicted"/>
<name>A0A6C8MZF4_LISMN</name>
<evidence type="ECO:0000313" key="1">
    <source>
        <dbReference type="EMBL" id="KAA9534099.1"/>
    </source>
</evidence>
<comment type="caution">
    <text evidence="1">The sequence shown here is derived from an EMBL/GenBank/DDBJ whole genome shotgun (WGS) entry which is preliminary data.</text>
</comment>